<accession>A0ACC1RK56</accession>
<name>A0ACC1RK56_9HYPO</name>
<gene>
    <name evidence="1" type="ORF">NM208_g14034</name>
</gene>
<organism evidence="1 2">
    <name type="scientific">Fusarium decemcellulare</name>
    <dbReference type="NCBI Taxonomy" id="57161"/>
    <lineage>
        <taxon>Eukaryota</taxon>
        <taxon>Fungi</taxon>
        <taxon>Dikarya</taxon>
        <taxon>Ascomycota</taxon>
        <taxon>Pezizomycotina</taxon>
        <taxon>Sordariomycetes</taxon>
        <taxon>Hypocreomycetidae</taxon>
        <taxon>Hypocreales</taxon>
        <taxon>Nectriaceae</taxon>
        <taxon>Fusarium</taxon>
        <taxon>Fusarium decemcellulare species complex</taxon>
    </lineage>
</organism>
<reference evidence="1" key="1">
    <citation type="submission" date="2022-08" db="EMBL/GenBank/DDBJ databases">
        <title>Genome Sequence of Fusarium decemcellulare.</title>
        <authorList>
            <person name="Buettner E."/>
        </authorList>
    </citation>
    <scope>NUCLEOTIDE SEQUENCE</scope>
    <source>
        <strain evidence="1">Babe19</strain>
    </source>
</reference>
<evidence type="ECO:0000313" key="2">
    <source>
        <dbReference type="Proteomes" id="UP001148629"/>
    </source>
</evidence>
<sequence length="255" mass="28390">MSLPWEYTDDDSAALKLFRSVQESRQHHHAPPEPPELKASSKAASTAASIKDHDRLSEYSSLPSTPSKLTSPAYEQLQKQRYREDSANTAPCPSRRRDYPPGIGRRINRVPGTEVETQSANANIMSTQAPDLPPAQTSMASHPAPANASSAHVSSWLQQTQESTLLEDEEARLADEASRVEDETQQMLAKIQNNLVEAIEWEKKVRINAFRLITLRAEQQTVPETGGQGEIKKKNNRRRNTKKGKGRDDGQDGIQ</sequence>
<proteinExistence type="predicted"/>
<dbReference type="EMBL" id="JANRMS010003093">
    <property type="protein sequence ID" value="KAJ3519661.1"/>
    <property type="molecule type" value="Genomic_DNA"/>
</dbReference>
<evidence type="ECO:0000313" key="1">
    <source>
        <dbReference type="EMBL" id="KAJ3519661.1"/>
    </source>
</evidence>
<dbReference type="Proteomes" id="UP001148629">
    <property type="component" value="Unassembled WGS sequence"/>
</dbReference>
<keyword evidence="2" id="KW-1185">Reference proteome</keyword>
<protein>
    <submittedName>
        <fullName evidence="1">Uncharacterized protein</fullName>
    </submittedName>
</protein>
<comment type="caution">
    <text evidence="1">The sequence shown here is derived from an EMBL/GenBank/DDBJ whole genome shotgun (WGS) entry which is preliminary data.</text>
</comment>